<organism evidence="2 3">
    <name type="scientific">Streptomyces angustmyceticus</name>
    <dbReference type="NCBI Taxonomy" id="285578"/>
    <lineage>
        <taxon>Bacteria</taxon>
        <taxon>Bacillati</taxon>
        <taxon>Actinomycetota</taxon>
        <taxon>Actinomycetes</taxon>
        <taxon>Kitasatosporales</taxon>
        <taxon>Streptomycetaceae</taxon>
        <taxon>Streptomyces</taxon>
    </lineage>
</organism>
<dbReference type="SUPFAM" id="SSF55729">
    <property type="entry name" value="Acyl-CoA N-acyltransferases (Nat)"/>
    <property type="match status" value="1"/>
</dbReference>
<comment type="caution">
    <text evidence="2">The sequence shown here is derived from an EMBL/GenBank/DDBJ whole genome shotgun (WGS) entry which is preliminary data.</text>
</comment>
<dbReference type="CDD" id="cd04301">
    <property type="entry name" value="NAT_SF"/>
    <property type="match status" value="1"/>
</dbReference>
<evidence type="ECO:0000313" key="3">
    <source>
        <dbReference type="Proteomes" id="UP000325598"/>
    </source>
</evidence>
<sequence>MTEAHPTTPRTPEVRIVHTSDLDAGTFEAARALLHDVFDDMTAEDWEHALGGLHALVHEGGELVGHAAVVQRRLLHGGRALRCGYVEGVGVRADRRGRGHGAALMEALERIVRSGYDLGALGAADEAAAFYAARGWQLWRGPSWALTPHGIRRTADEDGCLYVLPTVSAPLDLDTDLTCDWRDGDVW</sequence>
<dbReference type="InterPro" id="IPR000182">
    <property type="entry name" value="GNAT_dom"/>
</dbReference>
<proteinExistence type="predicted"/>
<dbReference type="AlphaFoldDB" id="A0A5J4LNE7"/>
<gene>
    <name evidence="2" type="primary">aac</name>
    <name evidence="2" type="ORF">San01_60000</name>
</gene>
<reference evidence="2 3" key="1">
    <citation type="submission" date="2019-10" db="EMBL/GenBank/DDBJ databases">
        <title>Whole genome shotgun sequence of Streptomyces angustmyceticus NBRC 3934.</title>
        <authorList>
            <person name="Hosoyama A."/>
            <person name="Ichikawa N."/>
            <person name="Kimura A."/>
            <person name="Kitahashi Y."/>
            <person name="Komaki H."/>
            <person name="Uohara A."/>
        </authorList>
    </citation>
    <scope>NUCLEOTIDE SEQUENCE [LARGE SCALE GENOMIC DNA]</scope>
    <source>
        <strain evidence="2 3">NBRC 3934</strain>
    </source>
</reference>
<evidence type="ECO:0000259" key="1">
    <source>
        <dbReference type="PROSITE" id="PS51186"/>
    </source>
</evidence>
<feature type="domain" description="N-acetyltransferase" evidence="1">
    <location>
        <begin position="17"/>
        <end position="154"/>
    </location>
</feature>
<dbReference type="GO" id="GO:0016747">
    <property type="term" value="F:acyltransferase activity, transferring groups other than amino-acyl groups"/>
    <property type="evidence" value="ECO:0007669"/>
    <property type="project" value="InterPro"/>
</dbReference>
<dbReference type="OrthoDB" id="70281at2"/>
<dbReference type="EMBL" id="BLAG01000019">
    <property type="protein sequence ID" value="GES33512.1"/>
    <property type="molecule type" value="Genomic_DNA"/>
</dbReference>
<evidence type="ECO:0000313" key="2">
    <source>
        <dbReference type="EMBL" id="GES33512.1"/>
    </source>
</evidence>
<dbReference type="Pfam" id="PF13527">
    <property type="entry name" value="Acetyltransf_9"/>
    <property type="match status" value="1"/>
</dbReference>
<dbReference type="Gene3D" id="3.40.630.30">
    <property type="match status" value="1"/>
</dbReference>
<protein>
    <submittedName>
        <fullName evidence="2">Aminoglycoside 2'-N-acetyltransferase</fullName>
    </submittedName>
</protein>
<keyword evidence="2" id="KW-0808">Transferase</keyword>
<dbReference type="InterPro" id="IPR016181">
    <property type="entry name" value="Acyl_CoA_acyltransferase"/>
</dbReference>
<dbReference type="PROSITE" id="PS51186">
    <property type="entry name" value="GNAT"/>
    <property type="match status" value="1"/>
</dbReference>
<keyword evidence="3" id="KW-1185">Reference proteome</keyword>
<accession>A0A5J4LNE7</accession>
<name>A0A5J4LNE7_9ACTN</name>
<dbReference type="Proteomes" id="UP000325598">
    <property type="component" value="Unassembled WGS sequence"/>
</dbReference>